<organism evidence="9 10">
    <name type="scientific">Escallonia rubra</name>
    <dbReference type="NCBI Taxonomy" id="112253"/>
    <lineage>
        <taxon>Eukaryota</taxon>
        <taxon>Viridiplantae</taxon>
        <taxon>Streptophyta</taxon>
        <taxon>Embryophyta</taxon>
        <taxon>Tracheophyta</taxon>
        <taxon>Spermatophyta</taxon>
        <taxon>Magnoliopsida</taxon>
        <taxon>eudicotyledons</taxon>
        <taxon>Gunneridae</taxon>
        <taxon>Pentapetalae</taxon>
        <taxon>asterids</taxon>
        <taxon>campanulids</taxon>
        <taxon>Escalloniales</taxon>
        <taxon>Escalloniaceae</taxon>
        <taxon>Escallonia</taxon>
    </lineage>
</organism>
<gene>
    <name evidence="9" type="ORF">RJ640_003793</name>
</gene>
<dbReference type="Pfam" id="PF00560">
    <property type="entry name" value="LRR_1"/>
    <property type="match status" value="2"/>
</dbReference>
<dbReference type="CDD" id="cd09272">
    <property type="entry name" value="RNase_HI_RT_Ty1"/>
    <property type="match status" value="1"/>
</dbReference>
<dbReference type="GO" id="GO:0005886">
    <property type="term" value="C:plasma membrane"/>
    <property type="evidence" value="ECO:0007669"/>
    <property type="project" value="UniProtKB-SubCell"/>
</dbReference>
<keyword evidence="2" id="KW-1003">Cell membrane</keyword>
<evidence type="ECO:0000313" key="10">
    <source>
        <dbReference type="Proteomes" id="UP001187471"/>
    </source>
</evidence>
<accession>A0AA88RWG6</accession>
<dbReference type="InterPro" id="IPR001611">
    <property type="entry name" value="Leu-rich_rpt"/>
</dbReference>
<dbReference type="Pfam" id="PF13855">
    <property type="entry name" value="LRR_8"/>
    <property type="match status" value="1"/>
</dbReference>
<keyword evidence="7" id="KW-0325">Glycoprotein</keyword>
<dbReference type="Gene3D" id="3.80.10.10">
    <property type="entry name" value="Ribonuclease Inhibitor"/>
    <property type="match status" value="1"/>
</dbReference>
<reference evidence="9" key="1">
    <citation type="submission" date="2022-12" db="EMBL/GenBank/DDBJ databases">
        <title>Draft genome assemblies for two species of Escallonia (Escalloniales).</title>
        <authorList>
            <person name="Chanderbali A."/>
            <person name="Dervinis C."/>
            <person name="Anghel I."/>
            <person name="Soltis D."/>
            <person name="Soltis P."/>
            <person name="Zapata F."/>
        </authorList>
    </citation>
    <scope>NUCLEOTIDE SEQUENCE</scope>
    <source>
        <strain evidence="9">UCBG92.1500</strain>
        <tissue evidence="9">Leaf</tissue>
    </source>
</reference>
<sequence length="611" mass="68653">MADFNPIVPVVPNNPTPKIIIQQDNSAFPTSIILNETNYPLWSQLMEMHIGAHNKADISPEKRRSQPLKIPATQHGSPKLTDRCGETGHSKQQCYEIISYPEWWDFSKKPRKKVAGKAMVASTEEVQPNAEENSQARANVAHPVLVGKANIFKNFITWCVLSINNKFGPGNQTTPWSLWKGYRCYDPQTQKLHGENFDEENMLPKDSRGDEFLELEEVISSPMSDESLETNLPRENLAPQYPQRSNKGVPKKQYEPDPRTNDYPAAEFEMKDLGQLKYFLGIKIARSAQGISLSQRKWNLHCDNKSAIEIAQNLVQHDRIKHVEVDRHFIKEKLDQKIIQFPFIKLASQIADILTKSVSERWFSPELNWPFLCEKFTARQTVHFAGFAVYVGNWIGITCSNDRRVTAIDLPHMGLTGTIPKDVGNLTSLVFLNISNNSLQGHLPAEVGLLHQLQYMNLHFNELSGEIPSSLSRCWELRQLSLNGNKFNGSIPGTIGNLSKLEELYLGENDLQGRIPQEMSNLISLTILSIPYNKLEGPIPAGILNISSLQMVTLGDNSLSGALPIDMCNSLYNLNRLSLSGPLISGTMKLLVACQLICATYFRCSKTLTLA</sequence>
<protein>
    <submittedName>
        <fullName evidence="9">Uncharacterized protein</fullName>
    </submittedName>
</protein>
<dbReference type="EMBL" id="JAVXUO010000622">
    <property type="protein sequence ID" value="KAK2990725.1"/>
    <property type="molecule type" value="Genomic_DNA"/>
</dbReference>
<feature type="region of interest" description="Disordered" evidence="8">
    <location>
        <begin position="61"/>
        <end position="87"/>
    </location>
</feature>
<dbReference type="PANTHER" id="PTHR48060:SF21">
    <property type="entry name" value="L DOMAIN-LIKE PROTEIN"/>
    <property type="match status" value="1"/>
</dbReference>
<evidence type="ECO:0000313" key="9">
    <source>
        <dbReference type="EMBL" id="KAK2990725.1"/>
    </source>
</evidence>
<evidence type="ECO:0000256" key="6">
    <source>
        <dbReference type="ARBA" id="ARBA00023136"/>
    </source>
</evidence>
<evidence type="ECO:0000256" key="4">
    <source>
        <dbReference type="ARBA" id="ARBA00022729"/>
    </source>
</evidence>
<keyword evidence="3" id="KW-0433">Leucine-rich repeat</keyword>
<dbReference type="AlphaFoldDB" id="A0AA88RWG6"/>
<evidence type="ECO:0000256" key="5">
    <source>
        <dbReference type="ARBA" id="ARBA00022737"/>
    </source>
</evidence>
<dbReference type="InterPro" id="IPR053211">
    <property type="entry name" value="DNA_repair-toleration"/>
</dbReference>
<proteinExistence type="predicted"/>
<dbReference type="FunFam" id="3.80.10.10:FF:000383">
    <property type="entry name" value="Leucine-rich repeat receptor protein kinase EMS1"/>
    <property type="match status" value="1"/>
</dbReference>
<evidence type="ECO:0000256" key="8">
    <source>
        <dbReference type="SAM" id="MobiDB-lite"/>
    </source>
</evidence>
<keyword evidence="6" id="KW-0472">Membrane</keyword>
<dbReference type="InterPro" id="IPR032675">
    <property type="entry name" value="LRR_dom_sf"/>
</dbReference>
<feature type="region of interest" description="Disordered" evidence="8">
    <location>
        <begin position="222"/>
        <end position="259"/>
    </location>
</feature>
<dbReference type="SUPFAM" id="SSF52058">
    <property type="entry name" value="L domain-like"/>
    <property type="match status" value="1"/>
</dbReference>
<dbReference type="FunFam" id="3.80.10.10:FF:000041">
    <property type="entry name" value="LRR receptor-like serine/threonine-protein kinase ERECTA"/>
    <property type="match status" value="1"/>
</dbReference>
<comment type="subcellular location">
    <subcellularLocation>
        <location evidence="1">Cell membrane</location>
    </subcellularLocation>
</comment>
<evidence type="ECO:0000256" key="7">
    <source>
        <dbReference type="ARBA" id="ARBA00023180"/>
    </source>
</evidence>
<keyword evidence="5" id="KW-0677">Repeat</keyword>
<evidence type="ECO:0000256" key="1">
    <source>
        <dbReference type="ARBA" id="ARBA00004236"/>
    </source>
</evidence>
<comment type="caution">
    <text evidence="9">The sequence shown here is derived from an EMBL/GenBank/DDBJ whole genome shotgun (WGS) entry which is preliminary data.</text>
</comment>
<keyword evidence="4" id="KW-0732">Signal</keyword>
<keyword evidence="10" id="KW-1185">Reference proteome</keyword>
<dbReference type="Proteomes" id="UP001187471">
    <property type="component" value="Unassembled WGS sequence"/>
</dbReference>
<evidence type="ECO:0000256" key="2">
    <source>
        <dbReference type="ARBA" id="ARBA00022475"/>
    </source>
</evidence>
<name>A0AA88RWG6_9ASTE</name>
<evidence type="ECO:0000256" key="3">
    <source>
        <dbReference type="ARBA" id="ARBA00022614"/>
    </source>
</evidence>
<dbReference type="PANTHER" id="PTHR48060">
    <property type="entry name" value="DNA DAMAGE-REPAIR/TOLERATION PROTEIN DRT100"/>
    <property type="match status" value="1"/>
</dbReference>